<reference evidence="3" key="1">
    <citation type="submission" date="2022-10" db="EMBL/GenBank/DDBJ databases">
        <title>Genome assembly of Pristionchus species.</title>
        <authorList>
            <person name="Yoshida K."/>
            <person name="Sommer R.J."/>
        </authorList>
    </citation>
    <scope>NUCLEOTIDE SEQUENCE [LARGE SCALE GENOMIC DNA]</scope>
    <source>
        <strain evidence="3">RS5460</strain>
    </source>
</reference>
<dbReference type="InterPro" id="IPR003169">
    <property type="entry name" value="GYF"/>
</dbReference>
<proteinExistence type="predicted"/>
<feature type="domain" description="GYF" evidence="1">
    <location>
        <begin position="24"/>
        <end position="72"/>
    </location>
</feature>
<protein>
    <recommendedName>
        <fullName evidence="1">GYF domain-containing protein</fullName>
    </recommendedName>
</protein>
<feature type="non-terminal residue" evidence="2">
    <location>
        <position position="139"/>
    </location>
</feature>
<keyword evidence="3" id="KW-1185">Reference proteome</keyword>
<feature type="non-terminal residue" evidence="2">
    <location>
        <position position="1"/>
    </location>
</feature>
<organism evidence="2 3">
    <name type="scientific">Pristionchus mayeri</name>
    <dbReference type="NCBI Taxonomy" id="1317129"/>
    <lineage>
        <taxon>Eukaryota</taxon>
        <taxon>Metazoa</taxon>
        <taxon>Ecdysozoa</taxon>
        <taxon>Nematoda</taxon>
        <taxon>Chromadorea</taxon>
        <taxon>Rhabditida</taxon>
        <taxon>Rhabditina</taxon>
        <taxon>Diplogasteromorpha</taxon>
        <taxon>Diplogasteroidea</taxon>
        <taxon>Neodiplogasteridae</taxon>
        <taxon>Pristionchus</taxon>
    </lineage>
</organism>
<dbReference type="Pfam" id="PF02213">
    <property type="entry name" value="GYF"/>
    <property type="match status" value="1"/>
</dbReference>
<dbReference type="EMBL" id="BTRK01000001">
    <property type="protein sequence ID" value="GMR33028.1"/>
    <property type="molecule type" value="Genomic_DNA"/>
</dbReference>
<evidence type="ECO:0000259" key="1">
    <source>
        <dbReference type="PROSITE" id="PS50829"/>
    </source>
</evidence>
<name>A0AAN4Z6W0_9BILA</name>
<dbReference type="Proteomes" id="UP001328107">
    <property type="component" value="Unassembled WGS sequence"/>
</dbReference>
<dbReference type="AlphaFoldDB" id="A0AAN4Z6W0"/>
<sequence>IADADIPFKMDLGAFFDQPTSSKPLKFFYLDPNGKEYGPCTREAMDAWYSKGCFKDDVKIRRECDSSFTELGELRKKHGENPFDSMSRSKLETTSPQITAMESTMSTDPIAAGESHELVETFMKYLRDYLTYLKTNQPV</sequence>
<dbReference type="InterPro" id="IPR035445">
    <property type="entry name" value="GYF-like_dom_sf"/>
</dbReference>
<evidence type="ECO:0000313" key="3">
    <source>
        <dbReference type="Proteomes" id="UP001328107"/>
    </source>
</evidence>
<dbReference type="SMART" id="SM00444">
    <property type="entry name" value="GYF"/>
    <property type="match status" value="1"/>
</dbReference>
<gene>
    <name evidence="2" type="ORF">PMAYCL1PPCAC_03223</name>
</gene>
<accession>A0AAN4Z6W0</accession>
<dbReference type="PROSITE" id="PS50829">
    <property type="entry name" value="GYF"/>
    <property type="match status" value="1"/>
</dbReference>
<evidence type="ECO:0000313" key="2">
    <source>
        <dbReference type="EMBL" id="GMR33028.1"/>
    </source>
</evidence>
<dbReference type="SUPFAM" id="SSF55277">
    <property type="entry name" value="GYF domain"/>
    <property type="match status" value="1"/>
</dbReference>
<dbReference type="Gene3D" id="3.30.1490.40">
    <property type="match status" value="1"/>
</dbReference>
<comment type="caution">
    <text evidence="2">The sequence shown here is derived from an EMBL/GenBank/DDBJ whole genome shotgun (WGS) entry which is preliminary data.</text>
</comment>